<evidence type="ECO:0000313" key="2">
    <source>
        <dbReference type="Proteomes" id="UP001303647"/>
    </source>
</evidence>
<sequence>MASSSKADENENKMLRVTIESQRFPGSYLRIDGQGVNTPLKDGGGVVNCQNHVGQYEIFNIVNYPEENAFAILSTAFRNVFLRMDGSDVKHGPPYPKGAGKVNCQDAAHTYEKFRFKDLEGGIKAIESVHFPGIFLRMENPGHDGPKGGGMVNCQNQITPTEKFKIKIYEGK</sequence>
<accession>A0AAN7CRM8</accession>
<name>A0AAN7CRM8_9PEZI</name>
<evidence type="ECO:0000313" key="1">
    <source>
        <dbReference type="EMBL" id="KAK4247059.1"/>
    </source>
</evidence>
<keyword evidence="2" id="KW-1185">Reference proteome</keyword>
<protein>
    <submittedName>
        <fullName evidence="1">Uncharacterized protein</fullName>
    </submittedName>
</protein>
<organism evidence="1 2">
    <name type="scientific">Corynascus novoguineensis</name>
    <dbReference type="NCBI Taxonomy" id="1126955"/>
    <lineage>
        <taxon>Eukaryota</taxon>
        <taxon>Fungi</taxon>
        <taxon>Dikarya</taxon>
        <taxon>Ascomycota</taxon>
        <taxon>Pezizomycotina</taxon>
        <taxon>Sordariomycetes</taxon>
        <taxon>Sordariomycetidae</taxon>
        <taxon>Sordariales</taxon>
        <taxon>Chaetomiaceae</taxon>
        <taxon>Corynascus</taxon>
    </lineage>
</organism>
<dbReference type="Proteomes" id="UP001303647">
    <property type="component" value="Unassembled WGS sequence"/>
</dbReference>
<dbReference type="CDD" id="cd00257">
    <property type="entry name" value="beta-trefoil_FSCN-like"/>
    <property type="match status" value="1"/>
</dbReference>
<gene>
    <name evidence="1" type="ORF">C7999DRAFT_32532</name>
</gene>
<dbReference type="AlphaFoldDB" id="A0AAN7CRM8"/>
<reference evidence="1" key="2">
    <citation type="submission" date="2023-05" db="EMBL/GenBank/DDBJ databases">
        <authorList>
            <consortium name="Lawrence Berkeley National Laboratory"/>
            <person name="Steindorff A."/>
            <person name="Hensen N."/>
            <person name="Bonometti L."/>
            <person name="Westerberg I."/>
            <person name="Brannstrom I.O."/>
            <person name="Guillou S."/>
            <person name="Cros-Aarteil S."/>
            <person name="Calhoun S."/>
            <person name="Haridas S."/>
            <person name="Kuo A."/>
            <person name="Mondo S."/>
            <person name="Pangilinan J."/>
            <person name="Riley R."/>
            <person name="Labutti K."/>
            <person name="Andreopoulos B."/>
            <person name="Lipzen A."/>
            <person name="Chen C."/>
            <person name="Yanf M."/>
            <person name="Daum C."/>
            <person name="Ng V."/>
            <person name="Clum A."/>
            <person name="Ohm R."/>
            <person name="Martin F."/>
            <person name="Silar P."/>
            <person name="Natvig D."/>
            <person name="Lalanne C."/>
            <person name="Gautier V."/>
            <person name="Ament-Velasquez S.L."/>
            <person name="Kruys A."/>
            <person name="Hutchinson M.I."/>
            <person name="Powell A.J."/>
            <person name="Barry K."/>
            <person name="Miller A.N."/>
            <person name="Grigoriev I.V."/>
            <person name="Debuchy R."/>
            <person name="Gladieux P."/>
            <person name="Thoren M.H."/>
            <person name="Johannesson H."/>
        </authorList>
    </citation>
    <scope>NUCLEOTIDE SEQUENCE</scope>
    <source>
        <strain evidence="1">CBS 359.72</strain>
    </source>
</reference>
<comment type="caution">
    <text evidence="1">The sequence shown here is derived from an EMBL/GenBank/DDBJ whole genome shotgun (WGS) entry which is preliminary data.</text>
</comment>
<proteinExistence type="predicted"/>
<dbReference type="EMBL" id="MU857661">
    <property type="protein sequence ID" value="KAK4247059.1"/>
    <property type="molecule type" value="Genomic_DNA"/>
</dbReference>
<reference evidence="1" key="1">
    <citation type="journal article" date="2023" name="Mol. Phylogenet. Evol.">
        <title>Genome-scale phylogeny and comparative genomics of the fungal order Sordariales.</title>
        <authorList>
            <person name="Hensen N."/>
            <person name="Bonometti L."/>
            <person name="Westerberg I."/>
            <person name="Brannstrom I.O."/>
            <person name="Guillou S."/>
            <person name="Cros-Aarteil S."/>
            <person name="Calhoun S."/>
            <person name="Haridas S."/>
            <person name="Kuo A."/>
            <person name="Mondo S."/>
            <person name="Pangilinan J."/>
            <person name="Riley R."/>
            <person name="LaButti K."/>
            <person name="Andreopoulos B."/>
            <person name="Lipzen A."/>
            <person name="Chen C."/>
            <person name="Yan M."/>
            <person name="Daum C."/>
            <person name="Ng V."/>
            <person name="Clum A."/>
            <person name="Steindorff A."/>
            <person name="Ohm R.A."/>
            <person name="Martin F."/>
            <person name="Silar P."/>
            <person name="Natvig D.O."/>
            <person name="Lalanne C."/>
            <person name="Gautier V."/>
            <person name="Ament-Velasquez S.L."/>
            <person name="Kruys A."/>
            <person name="Hutchinson M.I."/>
            <person name="Powell A.J."/>
            <person name="Barry K."/>
            <person name="Miller A.N."/>
            <person name="Grigoriev I.V."/>
            <person name="Debuchy R."/>
            <person name="Gladieux P."/>
            <person name="Hiltunen Thoren M."/>
            <person name="Johannesson H."/>
        </authorList>
    </citation>
    <scope>NUCLEOTIDE SEQUENCE</scope>
    <source>
        <strain evidence="1">CBS 359.72</strain>
    </source>
</reference>